<dbReference type="SUPFAM" id="SSF117916">
    <property type="entry name" value="Fe-S cluster assembly (FSCA) domain-like"/>
    <property type="match status" value="1"/>
</dbReference>
<evidence type="ECO:0000259" key="9">
    <source>
        <dbReference type="Pfam" id="PF01883"/>
    </source>
</evidence>
<dbReference type="CDD" id="cd02037">
    <property type="entry name" value="Mrp_NBP35"/>
    <property type="match status" value="1"/>
</dbReference>
<feature type="domain" description="MIP18 family-like" evidence="9">
    <location>
        <begin position="9"/>
        <end position="69"/>
    </location>
</feature>
<dbReference type="InterPro" id="IPR002744">
    <property type="entry name" value="MIP18-like"/>
</dbReference>
<evidence type="ECO:0000313" key="11">
    <source>
        <dbReference type="Proteomes" id="UP000198531"/>
    </source>
</evidence>
<gene>
    <name evidence="10" type="ORF">SAMN04487947_2299</name>
</gene>
<dbReference type="GO" id="GO:0016226">
    <property type="term" value="P:iron-sulfur cluster assembly"/>
    <property type="evidence" value="ECO:0007669"/>
    <property type="project" value="InterPro"/>
</dbReference>
<dbReference type="GO" id="GO:0016887">
    <property type="term" value="F:ATP hydrolysis activity"/>
    <property type="evidence" value="ECO:0007669"/>
    <property type="project" value="UniProtKB-UniRule"/>
</dbReference>
<proteinExistence type="inferred from homology"/>
<evidence type="ECO:0000256" key="3">
    <source>
        <dbReference type="ARBA" id="ARBA00022840"/>
    </source>
</evidence>
<dbReference type="Pfam" id="PF10609">
    <property type="entry name" value="ParA"/>
    <property type="match status" value="1"/>
</dbReference>
<feature type="binding site" evidence="8">
    <location>
        <begin position="103"/>
        <end position="110"/>
    </location>
    <ligand>
        <name>ATP</name>
        <dbReference type="ChEBI" id="CHEBI:30616"/>
    </ligand>
</feature>
<dbReference type="RefSeq" id="WP_089807728.1">
    <property type="nucleotide sequence ID" value="NZ_FOYT01000002.1"/>
</dbReference>
<dbReference type="FunFam" id="3.40.50.300:FF:001119">
    <property type="entry name" value="Iron-sulfur cluster carrier protein"/>
    <property type="match status" value="1"/>
</dbReference>
<keyword evidence="3 8" id="KW-0067">ATP-binding</keyword>
<dbReference type="HAMAP" id="MF_02040">
    <property type="entry name" value="Mrp_NBP35"/>
    <property type="match status" value="1"/>
</dbReference>
<dbReference type="InterPro" id="IPR027417">
    <property type="entry name" value="P-loop_NTPase"/>
</dbReference>
<evidence type="ECO:0000256" key="2">
    <source>
        <dbReference type="ARBA" id="ARBA00022741"/>
    </source>
</evidence>
<dbReference type="PANTHER" id="PTHR42961">
    <property type="entry name" value="IRON-SULFUR PROTEIN NUBPL"/>
    <property type="match status" value="1"/>
</dbReference>
<dbReference type="Proteomes" id="UP000198531">
    <property type="component" value="Unassembled WGS sequence"/>
</dbReference>
<keyword evidence="8" id="KW-0378">Hydrolase</keyword>
<organism evidence="10 11">
    <name type="scientific">Halogeometricum rufum</name>
    <dbReference type="NCBI Taxonomy" id="553469"/>
    <lineage>
        <taxon>Archaea</taxon>
        <taxon>Methanobacteriati</taxon>
        <taxon>Methanobacteriota</taxon>
        <taxon>Stenosarchaea group</taxon>
        <taxon>Halobacteria</taxon>
        <taxon>Halobacteriales</taxon>
        <taxon>Haloferacaceae</taxon>
        <taxon>Halogeometricum</taxon>
    </lineage>
</organism>
<keyword evidence="5 8" id="KW-0411">Iron-sulfur</keyword>
<evidence type="ECO:0000313" key="10">
    <source>
        <dbReference type="EMBL" id="SFR56364.1"/>
    </source>
</evidence>
<keyword evidence="2 8" id="KW-0547">Nucleotide-binding</keyword>
<accession>A0A1I6HPP9</accession>
<sequence>MTHSIDTAADLRDSLRRVEDADLGDDVVSTGLVREVTLEGDTARVDLALGAVHAPTDERLASDVREVVREAGFDPELTATPERTPGAESVLPNVDAVVAVASGKGGVGKSTVASNVAAGLADRGASVGLFDADVYGPNAPRMLGANATPDVETVDGEKRLVPPENHGVTVASVGSLVGDDDPVVWRGPMAHSALTDLFEDVAWGSLDYLVVDLPPGTGDAQLSVLQTLPVTGAVVVTTPQAVATDDTRRSMRAFGEFDTPVLGVVENMRTFVCPDCGSAHDVFGAGGGESLAEETGLPYLGSLPLDPQVRAGGDEGRPAVLGDGETAETLRTLAGRVADQVGLLRRHRRMKNVAPPTESAP</sequence>
<dbReference type="GO" id="GO:0005524">
    <property type="term" value="F:ATP binding"/>
    <property type="evidence" value="ECO:0007669"/>
    <property type="project" value="UniProtKB-UniRule"/>
</dbReference>
<dbReference type="EMBL" id="FOYT01000002">
    <property type="protein sequence ID" value="SFR56364.1"/>
    <property type="molecule type" value="Genomic_DNA"/>
</dbReference>
<dbReference type="Gene3D" id="3.30.300.130">
    <property type="entry name" value="Fe-S cluster assembly (FSCA)"/>
    <property type="match status" value="1"/>
</dbReference>
<evidence type="ECO:0000256" key="8">
    <source>
        <dbReference type="HAMAP-Rule" id="MF_02040"/>
    </source>
</evidence>
<reference evidence="11" key="1">
    <citation type="submission" date="2016-10" db="EMBL/GenBank/DDBJ databases">
        <authorList>
            <person name="Varghese N."/>
            <person name="Submissions S."/>
        </authorList>
    </citation>
    <scope>NUCLEOTIDE SEQUENCE [LARGE SCALE GENOMIC DNA]</scope>
    <source>
        <strain evidence="11">CGMCC 1.7736</strain>
    </source>
</reference>
<dbReference type="GO" id="GO:0051539">
    <property type="term" value="F:4 iron, 4 sulfur cluster binding"/>
    <property type="evidence" value="ECO:0007669"/>
    <property type="project" value="TreeGrafter"/>
</dbReference>
<dbReference type="Pfam" id="PF01883">
    <property type="entry name" value="FeS_assembly_P"/>
    <property type="match status" value="1"/>
</dbReference>
<evidence type="ECO:0000256" key="4">
    <source>
        <dbReference type="ARBA" id="ARBA00023004"/>
    </source>
</evidence>
<dbReference type="AlphaFoldDB" id="A0A1I6HPP9"/>
<keyword evidence="4 8" id="KW-0408">Iron</keyword>
<evidence type="ECO:0000256" key="6">
    <source>
        <dbReference type="ARBA" id="ARBA00058094"/>
    </source>
</evidence>
<evidence type="ECO:0000256" key="7">
    <source>
        <dbReference type="ARBA" id="ARBA00074706"/>
    </source>
</evidence>
<dbReference type="InterPro" id="IPR000808">
    <property type="entry name" value="Mrp-like_CS"/>
</dbReference>
<keyword evidence="11" id="KW-1185">Reference proteome</keyword>
<comment type="subunit">
    <text evidence="8">Homodimer.</text>
</comment>
<dbReference type="InterPro" id="IPR019591">
    <property type="entry name" value="Mrp/NBP35_ATP-bd"/>
</dbReference>
<keyword evidence="1 8" id="KW-0479">Metal-binding</keyword>
<dbReference type="PANTHER" id="PTHR42961:SF2">
    <property type="entry name" value="IRON-SULFUR PROTEIN NUBPL"/>
    <property type="match status" value="1"/>
</dbReference>
<comment type="similarity">
    <text evidence="8">Belongs to the Mrp/NBP35 ATP-binding proteins family.</text>
</comment>
<dbReference type="Gene3D" id="3.40.50.300">
    <property type="entry name" value="P-loop containing nucleotide triphosphate hydrolases"/>
    <property type="match status" value="1"/>
</dbReference>
<evidence type="ECO:0000256" key="5">
    <source>
        <dbReference type="ARBA" id="ARBA00023014"/>
    </source>
</evidence>
<name>A0A1I6HPP9_9EURY</name>
<protein>
    <recommendedName>
        <fullName evidence="7 8">Iron-sulfur cluster carrier protein</fullName>
    </recommendedName>
</protein>
<dbReference type="InterPro" id="IPR044304">
    <property type="entry name" value="NUBPL-like"/>
</dbReference>
<comment type="function">
    <text evidence="6 8">Binds and transfers iron-sulfur (Fe-S) clusters to target apoproteins. Can hydrolyze ATP.</text>
</comment>
<dbReference type="STRING" id="553469.SAMN04487947_2299"/>
<dbReference type="InterPro" id="IPR033756">
    <property type="entry name" value="YlxH/NBP35"/>
</dbReference>
<dbReference type="PROSITE" id="PS01215">
    <property type="entry name" value="MRP"/>
    <property type="match status" value="1"/>
</dbReference>
<dbReference type="InterPro" id="IPR034904">
    <property type="entry name" value="FSCA_dom_sf"/>
</dbReference>
<evidence type="ECO:0000256" key="1">
    <source>
        <dbReference type="ARBA" id="ARBA00022723"/>
    </source>
</evidence>
<dbReference type="OrthoDB" id="8297at2157"/>
<dbReference type="GO" id="GO:0140663">
    <property type="term" value="F:ATP-dependent FeS chaperone activity"/>
    <property type="evidence" value="ECO:0007669"/>
    <property type="project" value="InterPro"/>
</dbReference>
<dbReference type="GO" id="GO:0046872">
    <property type="term" value="F:metal ion binding"/>
    <property type="evidence" value="ECO:0007669"/>
    <property type="project" value="UniProtKB-KW"/>
</dbReference>
<dbReference type="SUPFAM" id="SSF52540">
    <property type="entry name" value="P-loop containing nucleoside triphosphate hydrolases"/>
    <property type="match status" value="1"/>
</dbReference>